<organism evidence="2 3">
    <name type="scientific">Mesoflavibacter profundi</name>
    <dbReference type="NCBI Taxonomy" id="2708110"/>
    <lineage>
        <taxon>Bacteria</taxon>
        <taxon>Pseudomonadati</taxon>
        <taxon>Bacteroidota</taxon>
        <taxon>Flavobacteriia</taxon>
        <taxon>Flavobacteriales</taxon>
        <taxon>Flavobacteriaceae</taxon>
        <taxon>Mesoflavibacter</taxon>
    </lineage>
</organism>
<dbReference type="SUPFAM" id="SSF51182">
    <property type="entry name" value="RmlC-like cupins"/>
    <property type="match status" value="1"/>
</dbReference>
<feature type="domain" description="Sugar 3,4-ketoisomerase QdtA cupin" evidence="1">
    <location>
        <begin position="7"/>
        <end position="128"/>
    </location>
</feature>
<dbReference type="Proteomes" id="UP001149142">
    <property type="component" value="Unassembled WGS sequence"/>
</dbReference>
<evidence type="ECO:0000313" key="2">
    <source>
        <dbReference type="EMBL" id="MDA0177907.1"/>
    </source>
</evidence>
<protein>
    <submittedName>
        <fullName evidence="2">WxcM-like domain-containing protein</fullName>
    </submittedName>
</protein>
<evidence type="ECO:0000313" key="3">
    <source>
        <dbReference type="Proteomes" id="UP001149142"/>
    </source>
</evidence>
<keyword evidence="3" id="KW-1185">Reference proteome</keyword>
<accession>A0ABT4S1H2</accession>
<dbReference type="InterPro" id="IPR011051">
    <property type="entry name" value="RmlC_Cupin_sf"/>
</dbReference>
<gene>
    <name evidence="2" type="ORF">OOZ35_10425</name>
</gene>
<dbReference type="Pfam" id="PF05523">
    <property type="entry name" value="FdtA"/>
    <property type="match status" value="1"/>
</dbReference>
<name>A0ABT4S1H2_9FLAO</name>
<evidence type="ECO:0000259" key="1">
    <source>
        <dbReference type="Pfam" id="PF05523"/>
    </source>
</evidence>
<reference evidence="2" key="1">
    <citation type="submission" date="2022-11" db="EMBL/GenBank/DDBJ databases">
        <title>Refractory cell wall polysaccharides provide important carbon source for microbial heterotrophs in the hadal ocean.</title>
        <authorList>
            <person name="Zhu X."/>
        </authorList>
    </citation>
    <scope>NUCLEOTIDE SEQUENCE</scope>
    <source>
        <strain evidence="2">MTRN7</strain>
    </source>
</reference>
<dbReference type="InterPro" id="IPR008894">
    <property type="entry name" value="QdtA_cupin_dom"/>
</dbReference>
<dbReference type="Gene3D" id="2.60.120.10">
    <property type="entry name" value="Jelly Rolls"/>
    <property type="match status" value="1"/>
</dbReference>
<proteinExistence type="predicted"/>
<dbReference type="EMBL" id="JAPFGC010000002">
    <property type="protein sequence ID" value="MDA0177907.1"/>
    <property type="molecule type" value="Genomic_DNA"/>
</dbReference>
<sequence>MILEPKLIEGGTYQDHRGTLQFVNPFDMKDVKRMYFTTHPDTSTIRAWQGHKIESRWFYCVKGSFEVKLVKIDNWDNPSDNCKIYHFTLEEDKPQVLFIPQGYANGFKANTEQSKLMIMSNYALNEIEDDHYRFEQTKWVNWNKK</sequence>
<dbReference type="RefSeq" id="WP_106688050.1">
    <property type="nucleotide sequence ID" value="NZ_CAXQEU010000140.1"/>
</dbReference>
<dbReference type="InterPro" id="IPR014710">
    <property type="entry name" value="RmlC-like_jellyroll"/>
</dbReference>
<comment type="caution">
    <text evidence="2">The sequence shown here is derived from an EMBL/GenBank/DDBJ whole genome shotgun (WGS) entry which is preliminary data.</text>
</comment>